<accession>Q582Z9</accession>
<sequence length="64" mass="7423">MGDGIWLRNGKENLKGRTRVNFTQISLSLFLFSFLFQIPPFLLSSCVFVCVNVRVCCFSFCMYK</sequence>
<gene>
    <name evidence="1" type="ORF">Tb04.4J6.270</name>
</gene>
<reference evidence="1" key="3">
    <citation type="submission" date="2005-04" db="EMBL/GenBank/DDBJ databases">
        <authorList>
            <person name="Haas B."/>
            <person name="Blandin G."/>
            <person name="El-Sayed N."/>
        </authorList>
    </citation>
    <scope>NUCLEOTIDE SEQUENCE</scope>
    <source>
        <strain evidence="1">GUTat10.1</strain>
    </source>
</reference>
<dbReference type="AlphaFoldDB" id="Q582Z9"/>
<proteinExistence type="predicted"/>
<evidence type="ECO:0000313" key="1">
    <source>
        <dbReference type="EMBL" id="AAX80818.1"/>
    </source>
</evidence>
<dbReference type="EMBL" id="AC087606">
    <property type="protein sequence ID" value="AAX80818.1"/>
    <property type="molecule type" value="Genomic_DNA"/>
</dbReference>
<reference evidence="1" key="2">
    <citation type="submission" date="2001-01" db="EMBL/GenBank/DDBJ databases">
        <authorList>
            <person name="El-Sayed N.M."/>
            <person name="Khalak H."/>
            <person name="Adams M.D."/>
        </authorList>
    </citation>
    <scope>NUCLEOTIDE SEQUENCE</scope>
    <source>
        <strain evidence="1">GUTat10.1</strain>
    </source>
</reference>
<reference evidence="1" key="1">
    <citation type="submission" date="2001-01" db="EMBL/GenBank/DDBJ databases">
        <authorList>
            <person name="Ghedin E."/>
            <person name="Blandin G."/>
            <person name="Bartholomeu D."/>
            <person name="Caler E."/>
            <person name="Haas B."/>
            <person name="Hannick L."/>
            <person name="Shallom J."/>
            <person name="Hou L."/>
            <person name="Djikeng A."/>
            <person name="Feldblyum T."/>
            <person name="Hostetler J."/>
            <person name="Johnson J."/>
            <person name="Jones K."/>
            <person name="Koo H.L."/>
            <person name="Larkin C."/>
            <person name="Pai G."/>
            <person name="Peterson J."/>
            <person name="Khalak H.G."/>
            <person name="Salzberg S."/>
            <person name="Simpson A.J."/>
            <person name="Tallon L."/>
            <person name="Van Aken S."/>
            <person name="Wanless D."/>
            <person name="White O."/>
            <person name="Wortman J."/>
            <person name="Fraser C.M."/>
            <person name="El-Sayed N.M.A."/>
        </authorList>
    </citation>
    <scope>NUCLEOTIDE SEQUENCE</scope>
    <source>
        <strain evidence="1">GUTat10.1</strain>
    </source>
</reference>
<organism evidence="1">
    <name type="scientific">Trypanosoma brucei</name>
    <dbReference type="NCBI Taxonomy" id="5691"/>
    <lineage>
        <taxon>Eukaryota</taxon>
        <taxon>Discoba</taxon>
        <taxon>Euglenozoa</taxon>
        <taxon>Kinetoplastea</taxon>
        <taxon>Metakinetoplastina</taxon>
        <taxon>Trypanosomatida</taxon>
        <taxon>Trypanosomatidae</taxon>
        <taxon>Trypanosoma</taxon>
    </lineage>
</organism>
<name>Q582Z9_9TRYP</name>
<protein>
    <submittedName>
        <fullName evidence="1">Uncharacterized protein</fullName>
    </submittedName>
</protein>